<organism evidence="1 2">
    <name type="scientific">Ambispora leptoticha</name>
    <dbReference type="NCBI Taxonomy" id="144679"/>
    <lineage>
        <taxon>Eukaryota</taxon>
        <taxon>Fungi</taxon>
        <taxon>Fungi incertae sedis</taxon>
        <taxon>Mucoromycota</taxon>
        <taxon>Glomeromycotina</taxon>
        <taxon>Glomeromycetes</taxon>
        <taxon>Archaeosporales</taxon>
        <taxon>Ambisporaceae</taxon>
        <taxon>Ambispora</taxon>
    </lineage>
</organism>
<gene>
    <name evidence="1" type="ORF">ALEPTO_LOCUS3980</name>
</gene>
<dbReference type="AlphaFoldDB" id="A0A9N8ZY47"/>
<proteinExistence type="predicted"/>
<dbReference type="EMBL" id="CAJVPS010000832">
    <property type="protein sequence ID" value="CAG8511107.1"/>
    <property type="molecule type" value="Genomic_DNA"/>
</dbReference>
<name>A0A9N8ZY47_9GLOM</name>
<accession>A0A9N8ZY47</accession>
<evidence type="ECO:0000313" key="1">
    <source>
        <dbReference type="EMBL" id="CAG8511107.1"/>
    </source>
</evidence>
<keyword evidence="2" id="KW-1185">Reference proteome</keyword>
<sequence length="131" mass="14892">MKSKNKMMVLSKSNIVKSISKKAQKRNHSEIGDLTGRRSIFQIRNALYPPKKRAKKLLPGAKSLLPHQDCNCHSVFDDEETIKILESQVNKIEESLSILNTNELLNLTENLSDNSTSIRFVNEQAIQSWPT</sequence>
<reference evidence="1" key="1">
    <citation type="submission" date="2021-06" db="EMBL/GenBank/DDBJ databases">
        <authorList>
            <person name="Kallberg Y."/>
            <person name="Tangrot J."/>
            <person name="Rosling A."/>
        </authorList>
    </citation>
    <scope>NUCLEOTIDE SEQUENCE</scope>
    <source>
        <strain evidence="1">FL130A</strain>
    </source>
</reference>
<feature type="non-terminal residue" evidence="1">
    <location>
        <position position="131"/>
    </location>
</feature>
<comment type="caution">
    <text evidence="1">The sequence shown here is derived from an EMBL/GenBank/DDBJ whole genome shotgun (WGS) entry which is preliminary data.</text>
</comment>
<evidence type="ECO:0000313" key="2">
    <source>
        <dbReference type="Proteomes" id="UP000789508"/>
    </source>
</evidence>
<protein>
    <submittedName>
        <fullName evidence="1">1094_t:CDS:1</fullName>
    </submittedName>
</protein>
<dbReference type="Proteomes" id="UP000789508">
    <property type="component" value="Unassembled WGS sequence"/>
</dbReference>